<evidence type="ECO:0000259" key="11">
    <source>
        <dbReference type="Pfam" id="PF13476"/>
    </source>
</evidence>
<proteinExistence type="inferred from homology"/>
<dbReference type="SUPFAM" id="SSF52540">
    <property type="entry name" value="P-loop containing nucleoside triphosphate hydrolases"/>
    <property type="match status" value="1"/>
</dbReference>
<keyword evidence="8" id="KW-0539">Nucleus</keyword>
<dbReference type="GO" id="GO:0070192">
    <property type="term" value="P:chromosome organization involved in meiotic cell cycle"/>
    <property type="evidence" value="ECO:0007669"/>
    <property type="project" value="TreeGrafter"/>
</dbReference>
<feature type="coiled-coil region" evidence="10">
    <location>
        <begin position="186"/>
        <end position="297"/>
    </location>
</feature>
<protein>
    <recommendedName>
        <fullName evidence="11">Rad50/SbcC-type AAA domain-containing protein</fullName>
    </recommendedName>
</protein>
<dbReference type="GO" id="GO:0006302">
    <property type="term" value="P:double-strand break repair"/>
    <property type="evidence" value="ECO:0007669"/>
    <property type="project" value="InterPro"/>
</dbReference>
<gene>
    <name evidence="12" type="ORF">TrRE_jg4185</name>
</gene>
<evidence type="ECO:0000256" key="10">
    <source>
        <dbReference type="SAM" id="Coils"/>
    </source>
</evidence>
<dbReference type="GO" id="GO:0016887">
    <property type="term" value="F:ATP hydrolysis activity"/>
    <property type="evidence" value="ECO:0007669"/>
    <property type="project" value="InterPro"/>
</dbReference>
<dbReference type="InterPro" id="IPR027417">
    <property type="entry name" value="P-loop_NTPase"/>
</dbReference>
<dbReference type="GO" id="GO:0000794">
    <property type="term" value="C:condensed nuclear chromosome"/>
    <property type="evidence" value="ECO:0007669"/>
    <property type="project" value="TreeGrafter"/>
</dbReference>
<keyword evidence="13" id="KW-1185">Reference proteome</keyword>
<keyword evidence="10" id="KW-0175">Coiled coil</keyword>
<evidence type="ECO:0000256" key="9">
    <source>
        <dbReference type="ARBA" id="ARBA00049360"/>
    </source>
</evidence>
<evidence type="ECO:0000256" key="6">
    <source>
        <dbReference type="ARBA" id="ARBA00022723"/>
    </source>
</evidence>
<comment type="caution">
    <text evidence="12">The sequence shown here is derived from an EMBL/GenBank/DDBJ whole genome shotgun (WGS) entry which is preliminary data.</text>
</comment>
<comment type="similarity">
    <text evidence="4">Belongs to the SMC family. RAD50 subfamily.</text>
</comment>
<dbReference type="EMBL" id="BRXZ01002680">
    <property type="protein sequence ID" value="GMH67764.1"/>
    <property type="molecule type" value="Genomic_DNA"/>
</dbReference>
<evidence type="ECO:0000313" key="12">
    <source>
        <dbReference type="EMBL" id="GMH67764.1"/>
    </source>
</evidence>
<feature type="coiled-coil region" evidence="10">
    <location>
        <begin position="481"/>
        <end position="569"/>
    </location>
</feature>
<name>A0A9W7AG78_9STRA</name>
<evidence type="ECO:0000256" key="7">
    <source>
        <dbReference type="ARBA" id="ARBA00022833"/>
    </source>
</evidence>
<organism evidence="12 13">
    <name type="scientific">Triparma retinervis</name>
    <dbReference type="NCBI Taxonomy" id="2557542"/>
    <lineage>
        <taxon>Eukaryota</taxon>
        <taxon>Sar</taxon>
        <taxon>Stramenopiles</taxon>
        <taxon>Ochrophyta</taxon>
        <taxon>Bolidophyceae</taxon>
        <taxon>Parmales</taxon>
        <taxon>Triparmaceae</taxon>
        <taxon>Triparma</taxon>
    </lineage>
</organism>
<keyword evidence="7" id="KW-0862">Zinc</keyword>
<evidence type="ECO:0000256" key="3">
    <source>
        <dbReference type="ARBA" id="ARBA00004286"/>
    </source>
</evidence>
<feature type="domain" description="Rad50/SbcC-type AAA" evidence="11">
    <location>
        <begin position="6"/>
        <end position="250"/>
    </location>
</feature>
<dbReference type="PANTHER" id="PTHR18867:SF12">
    <property type="entry name" value="DNA REPAIR PROTEIN RAD50"/>
    <property type="match status" value="1"/>
</dbReference>
<dbReference type="GO" id="GO:0003691">
    <property type="term" value="F:double-stranded telomeric DNA binding"/>
    <property type="evidence" value="ECO:0007669"/>
    <property type="project" value="TreeGrafter"/>
</dbReference>
<dbReference type="InterPro" id="IPR038729">
    <property type="entry name" value="Rad50/SbcC_AAA"/>
</dbReference>
<dbReference type="GO" id="GO:0046872">
    <property type="term" value="F:metal ion binding"/>
    <property type="evidence" value="ECO:0007669"/>
    <property type="project" value="UniProtKB-KW"/>
</dbReference>
<comment type="cofactor">
    <cofactor evidence="1">
        <name>Zn(2+)</name>
        <dbReference type="ChEBI" id="CHEBI:29105"/>
    </cofactor>
</comment>
<keyword evidence="6" id="KW-0479">Metal-binding</keyword>
<evidence type="ECO:0000256" key="4">
    <source>
        <dbReference type="ARBA" id="ARBA00009439"/>
    </source>
</evidence>
<dbReference type="GO" id="GO:0007004">
    <property type="term" value="P:telomere maintenance via telomerase"/>
    <property type="evidence" value="ECO:0007669"/>
    <property type="project" value="TreeGrafter"/>
</dbReference>
<feature type="coiled-coil region" evidence="10">
    <location>
        <begin position="1089"/>
        <end position="1150"/>
    </location>
</feature>
<evidence type="ECO:0000256" key="8">
    <source>
        <dbReference type="ARBA" id="ARBA00023242"/>
    </source>
</evidence>
<dbReference type="Proteomes" id="UP001165082">
    <property type="component" value="Unassembled WGS sequence"/>
</dbReference>
<evidence type="ECO:0000256" key="2">
    <source>
        <dbReference type="ARBA" id="ARBA00004123"/>
    </source>
</evidence>
<comment type="catalytic activity">
    <reaction evidence="9">
        <text>ATP + H2O = ADP + phosphate + H(+)</text>
        <dbReference type="Rhea" id="RHEA:13065"/>
        <dbReference type="ChEBI" id="CHEBI:15377"/>
        <dbReference type="ChEBI" id="CHEBI:15378"/>
        <dbReference type="ChEBI" id="CHEBI:30616"/>
        <dbReference type="ChEBI" id="CHEBI:43474"/>
        <dbReference type="ChEBI" id="CHEBI:456216"/>
    </reaction>
</comment>
<keyword evidence="5" id="KW-0158">Chromosome</keyword>
<accession>A0A9W7AG78</accession>
<evidence type="ECO:0000256" key="1">
    <source>
        <dbReference type="ARBA" id="ARBA00001947"/>
    </source>
</evidence>
<sequence length="1380" mass="154089">MASLQKLSIRGVRSFSPEDDEQVIEFYSPLTIIVGSNGCGKTTIIESLKYAVTGALPPGVRSGQSFVHDPRSINQSSVKANIKLRFTNKAGRTMVVIRSMEVTQKKTTLTFKALDGVLRSTSSSGEKVSLSHKCSELDRQIPDLIGVSKPILEHVVFCHQEDSSWPLQEGAVLKKRFDEIFDSTRYAKALEAIRKSKTEYTSLKNKINADLEGLKAHKHAADALNNDLEETEDKLKTLDEKKDAYNEQIENEEGKKKVFEETLQGVADLNEQNEQRKKALEQANEIARTRQGMLEEELVDEDVGTLRQMLLEFDDQVGGMEGTFKEKLDEFEKLKKALSDLQSDRINKCSRRGTLNAAAEQNQMAMVQRDSLITSLSQKHEITLPSGATDASALNPNQLRAALGSLKSKETEFGTRLSELKKSNQLADDDVQTRLGALLAESKHIESSLATNAAKTRELNNTLTAVATQSQSDRRISKAEVDDCVREAEQLAEERDKLSTNARLGAIPKDIKKNDQKVHGIQLTMEELEEALEQLRQCADEENSVAILVKQVEQEVFRLSESCKDLQHRYPNFSDELGGINAADLPTLESAALAIGNRAAGIEQDLSSKRESYAAKEREVTQKATLLKHNASTVTDLSARIADLRAADSSHAKVIAVAKSVREEDISSIGDSVIPEDLESVDVESLLGTLQDCLKAVDIGMELFSPESVKKFIKRLKRLVKVTNDDGEVQGAKCPCCHFDFGGGADGHKADEYNGMLENFALLASGESPLVKVPIEADKAKKQQFEENIATITASLGDWSELKRLEKELSDLKKVVETDKTKVESFKTEAGALKREIETIDAKLVDVERVKVEVLKLRDTGTRIKDKQSEVDQKKSSLAAYAPSSEGRTLRQVEKEIKEGSLEKDRLMRSTQDLNKEMAQINRNLQVATTRASQAEKVANEKRALYAQYGENETKRVAMREELAKCNDIERELSEKEAPVRQKLQEVEAEKKRFREASGRKEKELSDEVATYSRSLAEVHSYHAKVEQFKEGGTMKELDDLNADIADSEKKIAGAEDGVKRMEPEMAEERRKMGDRSRQKKVIVDNISYRESLAKVTEIEEEVKEIEAEIGKVEGQSEAEEGFEISENRIKELNNKKHRLDGKVGALTEQAQHLKGKLNSSTYKGVDEKYRQCMISFETTKIAVSDLDKYFQAVDKALLRYHSLKIGDINKIIKELWSLTYKGADITNIKIVSGSDSKAKRSYNYRVVMSKGNTEMDMRGRCSAGQRVLASIVIRLALAETFCISCGVLALDEPTTNLDHENKRGLSMALAQIIANRSGQHNFQILAITHDEDFCDMLKNELASVGGNFSMPDSYFYVHREEGADAKHYSKIDKVSWDEL</sequence>
<dbReference type="Gene3D" id="3.40.50.300">
    <property type="entry name" value="P-loop containing nucleotide triphosphate hydrolases"/>
    <property type="match status" value="2"/>
</dbReference>
<evidence type="ECO:0000256" key="5">
    <source>
        <dbReference type="ARBA" id="ARBA00022454"/>
    </source>
</evidence>
<dbReference type="GO" id="GO:0000722">
    <property type="term" value="P:telomere maintenance via recombination"/>
    <property type="evidence" value="ECO:0007669"/>
    <property type="project" value="TreeGrafter"/>
</dbReference>
<feature type="coiled-coil region" evidence="10">
    <location>
        <begin position="890"/>
        <end position="938"/>
    </location>
</feature>
<dbReference type="OrthoDB" id="18797at2759"/>
<comment type="subcellular location">
    <subcellularLocation>
        <location evidence="3">Chromosome</location>
    </subcellularLocation>
    <subcellularLocation>
        <location evidence="2">Nucleus</location>
    </subcellularLocation>
</comment>
<dbReference type="Pfam" id="PF13476">
    <property type="entry name" value="AAA_23"/>
    <property type="match status" value="1"/>
</dbReference>
<reference evidence="12" key="1">
    <citation type="submission" date="2022-07" db="EMBL/GenBank/DDBJ databases">
        <title>Genome analysis of Parmales, a sister group of diatoms, reveals the evolutionary specialization of diatoms from phago-mixotrophs to photoautotrophs.</title>
        <authorList>
            <person name="Ban H."/>
            <person name="Sato S."/>
            <person name="Yoshikawa S."/>
            <person name="Kazumasa Y."/>
            <person name="Nakamura Y."/>
            <person name="Ichinomiya M."/>
            <person name="Saitoh K."/>
            <person name="Sato N."/>
            <person name="Blanc-Mathieu R."/>
            <person name="Endo H."/>
            <person name="Kuwata A."/>
            <person name="Ogata H."/>
        </authorList>
    </citation>
    <scope>NUCLEOTIDE SEQUENCE</scope>
</reference>
<dbReference type="GO" id="GO:0051880">
    <property type="term" value="F:G-quadruplex DNA binding"/>
    <property type="evidence" value="ECO:0007669"/>
    <property type="project" value="TreeGrafter"/>
</dbReference>
<evidence type="ECO:0000313" key="13">
    <source>
        <dbReference type="Proteomes" id="UP001165082"/>
    </source>
</evidence>
<dbReference type="GO" id="GO:0030870">
    <property type="term" value="C:Mre11 complex"/>
    <property type="evidence" value="ECO:0007669"/>
    <property type="project" value="TreeGrafter"/>
</dbReference>
<dbReference type="GO" id="GO:0043047">
    <property type="term" value="F:single-stranded telomeric DNA binding"/>
    <property type="evidence" value="ECO:0007669"/>
    <property type="project" value="TreeGrafter"/>
</dbReference>
<dbReference type="PANTHER" id="PTHR18867">
    <property type="entry name" value="RAD50"/>
    <property type="match status" value="1"/>
</dbReference>